<evidence type="ECO:0000256" key="3">
    <source>
        <dbReference type="ARBA" id="ARBA00022741"/>
    </source>
</evidence>
<gene>
    <name evidence="10" type="ORF">AVDCRST_MAG77-507</name>
</gene>
<dbReference type="Pfam" id="PF00005">
    <property type="entry name" value="ABC_tran"/>
    <property type="match status" value="1"/>
</dbReference>
<keyword evidence="5 7" id="KW-1133">Transmembrane helix</keyword>
<accession>A0A6J4HGU7</accession>
<keyword evidence="6 7" id="KW-0472">Membrane</keyword>
<dbReference type="InterPro" id="IPR011527">
    <property type="entry name" value="ABC1_TM_dom"/>
</dbReference>
<evidence type="ECO:0000313" key="10">
    <source>
        <dbReference type="EMBL" id="CAA9221819.1"/>
    </source>
</evidence>
<dbReference type="SMART" id="SM00382">
    <property type="entry name" value="AAA"/>
    <property type="match status" value="1"/>
</dbReference>
<name>A0A6J4HGU7_9CHLR</name>
<dbReference type="InterPro" id="IPR027417">
    <property type="entry name" value="P-loop_NTPase"/>
</dbReference>
<evidence type="ECO:0000256" key="4">
    <source>
        <dbReference type="ARBA" id="ARBA00022840"/>
    </source>
</evidence>
<dbReference type="GO" id="GO:0005524">
    <property type="term" value="F:ATP binding"/>
    <property type="evidence" value="ECO:0007669"/>
    <property type="project" value="UniProtKB-KW"/>
</dbReference>
<dbReference type="Gene3D" id="1.20.1560.10">
    <property type="entry name" value="ABC transporter type 1, transmembrane domain"/>
    <property type="match status" value="1"/>
</dbReference>
<evidence type="ECO:0000256" key="5">
    <source>
        <dbReference type="ARBA" id="ARBA00022989"/>
    </source>
</evidence>
<reference evidence="10" key="1">
    <citation type="submission" date="2020-02" db="EMBL/GenBank/DDBJ databases">
        <authorList>
            <person name="Meier V. D."/>
        </authorList>
    </citation>
    <scope>NUCLEOTIDE SEQUENCE</scope>
    <source>
        <strain evidence="10">AVDCRST_MAG77</strain>
    </source>
</reference>
<evidence type="ECO:0000259" key="8">
    <source>
        <dbReference type="PROSITE" id="PS50893"/>
    </source>
</evidence>
<evidence type="ECO:0000256" key="7">
    <source>
        <dbReference type="SAM" id="Phobius"/>
    </source>
</evidence>
<feature type="transmembrane region" description="Helical" evidence="7">
    <location>
        <begin position="77"/>
        <end position="99"/>
    </location>
</feature>
<keyword evidence="3" id="KW-0547">Nucleotide-binding</keyword>
<organism evidence="10">
    <name type="scientific">uncultured Chloroflexota bacterium</name>
    <dbReference type="NCBI Taxonomy" id="166587"/>
    <lineage>
        <taxon>Bacteria</taxon>
        <taxon>Bacillati</taxon>
        <taxon>Chloroflexota</taxon>
        <taxon>environmental samples</taxon>
    </lineage>
</organism>
<dbReference type="GO" id="GO:0005886">
    <property type="term" value="C:plasma membrane"/>
    <property type="evidence" value="ECO:0007669"/>
    <property type="project" value="UniProtKB-SubCell"/>
</dbReference>
<feature type="transmembrane region" description="Helical" evidence="7">
    <location>
        <begin position="164"/>
        <end position="194"/>
    </location>
</feature>
<feature type="domain" description="ABC transporter" evidence="8">
    <location>
        <begin position="375"/>
        <end position="610"/>
    </location>
</feature>
<proteinExistence type="predicted"/>
<dbReference type="Pfam" id="PF00664">
    <property type="entry name" value="ABC_membrane"/>
    <property type="match status" value="1"/>
</dbReference>
<keyword evidence="4 10" id="KW-0067">ATP-binding</keyword>
<dbReference type="Gene3D" id="3.40.50.300">
    <property type="entry name" value="P-loop containing nucleotide triphosphate hydrolases"/>
    <property type="match status" value="1"/>
</dbReference>
<protein>
    <submittedName>
        <fullName evidence="10">Heterodimeric efflux ABC transporter, permease/ATP-binding subunit 2</fullName>
    </submittedName>
</protein>
<evidence type="ECO:0000256" key="1">
    <source>
        <dbReference type="ARBA" id="ARBA00004651"/>
    </source>
</evidence>
<dbReference type="SUPFAM" id="SSF52540">
    <property type="entry name" value="P-loop containing nucleoside triphosphate hydrolases"/>
    <property type="match status" value="1"/>
</dbReference>
<sequence length="612" mass="65991">MSHPHTPAPLETRAAPAIPERFSTAQLLWRLIRFTSWFFWATVALQLVLSAVEWRIFPALVERGVLDAIAHGAGGATVAAFIAAQAGLHVATLGTFFALIHAEATFRFSMVALLVHNLFVHIFRQPGARALPVSTGEAVSRFRDDTEEIHTYAHRWTSLPARALFAAVAIVGLALVNAAATLAIAVPVTAVVWLSNLARGRATVYREAARGATERVTGALGEAFGAVQAVQVAGAEHAMALHVERLGAGRRRAAVNDRLFGEVMEAVYQNASSLVVAAILFVIGPALSRGELGLGDLALYLAFPWWLVDFASLVASLQSRHAQAAVSFRRLAALLGSAPASALVAYAPLDLRAPVSWVAGLSEPALAPEDHLETLEARGLSYTHPGSGLGIHDVDLRIARGTLTVVTGRIGSGKTTLLRTLLGLLPADGGEVHWNGRRVDAPADFFVPPRCAYTPQVPRLFSEGLRDNVLMGLDAGPGSARLDDALWLAVLEHDVPQLERGLDTVVGPRGVRLSGGQIQRAAAARMFVREPQLLLFDDLSSALDVETEQRLWERLSQRRRGVTCLAVSHRRVALRRADQIVVLKNGSVEATGTLDELLRTSEELRRLWDEEP</sequence>
<comment type="subcellular location">
    <subcellularLocation>
        <location evidence="1">Cell membrane</location>
        <topology evidence="1">Multi-pass membrane protein</topology>
    </subcellularLocation>
</comment>
<dbReference type="PROSITE" id="PS50893">
    <property type="entry name" value="ABC_TRANSPORTER_2"/>
    <property type="match status" value="1"/>
</dbReference>
<evidence type="ECO:0000259" key="9">
    <source>
        <dbReference type="PROSITE" id="PS50929"/>
    </source>
</evidence>
<dbReference type="PROSITE" id="PS50929">
    <property type="entry name" value="ABC_TM1F"/>
    <property type="match status" value="1"/>
</dbReference>
<feature type="transmembrane region" description="Helical" evidence="7">
    <location>
        <begin position="37"/>
        <end position="57"/>
    </location>
</feature>
<keyword evidence="2 7" id="KW-0812">Transmembrane</keyword>
<dbReference type="InterPro" id="IPR039421">
    <property type="entry name" value="Type_1_exporter"/>
</dbReference>
<dbReference type="InterPro" id="IPR036640">
    <property type="entry name" value="ABC1_TM_sf"/>
</dbReference>
<dbReference type="InterPro" id="IPR003593">
    <property type="entry name" value="AAA+_ATPase"/>
</dbReference>
<dbReference type="EMBL" id="CADCTC010000034">
    <property type="protein sequence ID" value="CAA9221819.1"/>
    <property type="molecule type" value="Genomic_DNA"/>
</dbReference>
<evidence type="ECO:0000256" key="6">
    <source>
        <dbReference type="ARBA" id="ARBA00023136"/>
    </source>
</evidence>
<dbReference type="GO" id="GO:0016887">
    <property type="term" value="F:ATP hydrolysis activity"/>
    <property type="evidence" value="ECO:0007669"/>
    <property type="project" value="InterPro"/>
</dbReference>
<dbReference type="SUPFAM" id="SSF90123">
    <property type="entry name" value="ABC transporter transmembrane region"/>
    <property type="match status" value="1"/>
</dbReference>
<dbReference type="PANTHER" id="PTHR24221">
    <property type="entry name" value="ATP-BINDING CASSETTE SUB-FAMILY B"/>
    <property type="match status" value="1"/>
</dbReference>
<dbReference type="GO" id="GO:0140359">
    <property type="term" value="F:ABC-type transporter activity"/>
    <property type="evidence" value="ECO:0007669"/>
    <property type="project" value="InterPro"/>
</dbReference>
<dbReference type="InterPro" id="IPR003439">
    <property type="entry name" value="ABC_transporter-like_ATP-bd"/>
</dbReference>
<evidence type="ECO:0000256" key="2">
    <source>
        <dbReference type="ARBA" id="ARBA00022692"/>
    </source>
</evidence>
<feature type="domain" description="ABC transmembrane type-1" evidence="9">
    <location>
        <begin position="65"/>
        <end position="323"/>
    </location>
</feature>
<dbReference type="PANTHER" id="PTHR24221:SF423">
    <property type="entry name" value="ABC TRANSPORTER"/>
    <property type="match status" value="1"/>
</dbReference>
<dbReference type="AlphaFoldDB" id="A0A6J4HGU7"/>